<dbReference type="RefSeq" id="WP_273691339.1">
    <property type="nucleotide sequence ID" value="NZ_CP117411.1"/>
</dbReference>
<accession>A0ABY7TQC2</accession>
<feature type="transmembrane region" description="Helical" evidence="5">
    <location>
        <begin position="99"/>
        <end position="121"/>
    </location>
</feature>
<sequence>MTMLDIVALVLLSGCAVLGLIRGFVTEVLSLAAWVLAVVALKFLGTPVTALFEGVIATHAGAAVLAFVLIFLVTYFVGKMAATAIGRRTRTSILGPVDRILGFGFGGLKGLLAATLLFLALNLGYDFLYGGQAERPEFIAKSRTYPLLNASGRSIMDWVKARQRAGAGAADNAADPPLENATE</sequence>
<evidence type="ECO:0000313" key="6">
    <source>
        <dbReference type="EMBL" id="WCT75440.1"/>
    </source>
</evidence>
<evidence type="ECO:0000313" key="7">
    <source>
        <dbReference type="Proteomes" id="UP001220395"/>
    </source>
</evidence>
<dbReference type="PANTHER" id="PTHR36926:SF1">
    <property type="entry name" value="COLICIN V PRODUCTION PROTEIN"/>
    <property type="match status" value="1"/>
</dbReference>
<dbReference type="Pfam" id="PF02674">
    <property type="entry name" value="Colicin_V"/>
    <property type="match status" value="1"/>
</dbReference>
<dbReference type="Proteomes" id="UP001220395">
    <property type="component" value="Chromosome"/>
</dbReference>
<feature type="transmembrane region" description="Helical" evidence="5">
    <location>
        <begin position="56"/>
        <end position="78"/>
    </location>
</feature>
<organism evidence="6 7">
    <name type="scientific">Sphingomonas naphthae</name>
    <dbReference type="NCBI Taxonomy" id="1813468"/>
    <lineage>
        <taxon>Bacteria</taxon>
        <taxon>Pseudomonadati</taxon>
        <taxon>Pseudomonadota</taxon>
        <taxon>Alphaproteobacteria</taxon>
        <taxon>Sphingomonadales</taxon>
        <taxon>Sphingomonadaceae</taxon>
        <taxon>Sphingomonas</taxon>
    </lineage>
</organism>
<gene>
    <name evidence="6" type="ORF">PQ455_09970</name>
</gene>
<dbReference type="PANTHER" id="PTHR36926">
    <property type="entry name" value="COLICIN V PRODUCTION PROTEIN"/>
    <property type="match status" value="1"/>
</dbReference>
<feature type="transmembrane region" description="Helical" evidence="5">
    <location>
        <begin position="6"/>
        <end position="24"/>
    </location>
</feature>
<keyword evidence="2 5" id="KW-0812">Transmembrane</keyword>
<dbReference type="EMBL" id="CP117411">
    <property type="protein sequence ID" value="WCT75440.1"/>
    <property type="molecule type" value="Genomic_DNA"/>
</dbReference>
<feature type="transmembrane region" description="Helical" evidence="5">
    <location>
        <begin position="31"/>
        <end position="50"/>
    </location>
</feature>
<keyword evidence="3 5" id="KW-1133">Transmembrane helix</keyword>
<protein>
    <submittedName>
        <fullName evidence="6">CvpA family protein</fullName>
    </submittedName>
</protein>
<reference evidence="6 7" key="1">
    <citation type="submission" date="2023-02" db="EMBL/GenBank/DDBJ databases">
        <title>Genome sequence of Sphingomonas naphthae.</title>
        <authorList>
            <person name="Kim S."/>
            <person name="Heo J."/>
            <person name="Kwon S.-W."/>
        </authorList>
    </citation>
    <scope>NUCLEOTIDE SEQUENCE [LARGE SCALE GENOMIC DNA]</scope>
    <source>
        <strain evidence="6 7">KACC 18716</strain>
    </source>
</reference>
<evidence type="ECO:0000256" key="3">
    <source>
        <dbReference type="ARBA" id="ARBA00022989"/>
    </source>
</evidence>
<evidence type="ECO:0000256" key="5">
    <source>
        <dbReference type="SAM" id="Phobius"/>
    </source>
</evidence>
<dbReference type="InterPro" id="IPR052719">
    <property type="entry name" value="CvpA-like"/>
</dbReference>
<evidence type="ECO:0000256" key="4">
    <source>
        <dbReference type="ARBA" id="ARBA00023136"/>
    </source>
</evidence>
<evidence type="ECO:0000256" key="2">
    <source>
        <dbReference type="ARBA" id="ARBA00022692"/>
    </source>
</evidence>
<name>A0ABY7TQC2_9SPHN</name>
<comment type="subcellular location">
    <subcellularLocation>
        <location evidence="1">Membrane</location>
        <topology evidence="1">Multi-pass membrane protein</topology>
    </subcellularLocation>
</comment>
<evidence type="ECO:0000256" key="1">
    <source>
        <dbReference type="ARBA" id="ARBA00004141"/>
    </source>
</evidence>
<keyword evidence="7" id="KW-1185">Reference proteome</keyword>
<keyword evidence="4 5" id="KW-0472">Membrane</keyword>
<proteinExistence type="predicted"/>
<dbReference type="InterPro" id="IPR003825">
    <property type="entry name" value="Colicin-V_CvpA"/>
</dbReference>